<dbReference type="EMBL" id="MHCI01000007">
    <property type="protein sequence ID" value="OGY17023.1"/>
    <property type="molecule type" value="Genomic_DNA"/>
</dbReference>
<sequence>MKRFLFSVLVFLFGVLVVLVSVWRSRPPAVTHAAETNSATQEAIPVMQEVVVQEDRDYSLPYPGILPDHPLYFLKMFRDRIRLWLTRDSLSRAILMLQYADKRVASSLALAEKGKAGLAGTTATKAEIYFEQALDEAQRASEGGSDTGSFYETYLRSSKKHEDVLLGVLSRVPDEANTAVQQAMEQSKRAQQRSMEISGLSVDEPEGVIEDEEVEDVEDDRGSFESEATGESVETDNNGQDLDDE</sequence>
<dbReference type="Pfam" id="PF18915">
    <property type="entry name" value="DUF5667"/>
    <property type="match status" value="1"/>
</dbReference>
<feature type="compositionally biased region" description="Polar residues" evidence="1">
    <location>
        <begin position="235"/>
        <end position="245"/>
    </location>
</feature>
<comment type="caution">
    <text evidence="3">The sequence shown here is derived from an EMBL/GenBank/DDBJ whole genome shotgun (WGS) entry which is preliminary data.</text>
</comment>
<proteinExistence type="predicted"/>
<evidence type="ECO:0000313" key="4">
    <source>
        <dbReference type="Proteomes" id="UP000179069"/>
    </source>
</evidence>
<evidence type="ECO:0000313" key="3">
    <source>
        <dbReference type="EMBL" id="OGY17023.1"/>
    </source>
</evidence>
<dbReference type="InterPro" id="IPR043725">
    <property type="entry name" value="DUF5667"/>
</dbReference>
<evidence type="ECO:0000259" key="2">
    <source>
        <dbReference type="Pfam" id="PF18915"/>
    </source>
</evidence>
<accession>A0A1G1VNT6</accession>
<reference evidence="3 4" key="1">
    <citation type="journal article" date="2016" name="Nat. Commun.">
        <title>Thousands of microbial genomes shed light on interconnected biogeochemical processes in an aquifer system.</title>
        <authorList>
            <person name="Anantharaman K."/>
            <person name="Brown C.T."/>
            <person name="Hug L.A."/>
            <person name="Sharon I."/>
            <person name="Castelle C.J."/>
            <person name="Probst A.J."/>
            <person name="Thomas B.C."/>
            <person name="Singh A."/>
            <person name="Wilkins M.J."/>
            <person name="Karaoz U."/>
            <person name="Brodie E.L."/>
            <person name="Williams K.H."/>
            <person name="Hubbard S.S."/>
            <person name="Banfield J.F."/>
        </authorList>
    </citation>
    <scope>NUCLEOTIDE SEQUENCE [LARGE SCALE GENOMIC DNA]</scope>
</reference>
<organism evidence="3 4">
    <name type="scientific">Candidatus Chisholmbacteria bacterium RIFCSPHIGHO2_01_FULL_49_18</name>
    <dbReference type="NCBI Taxonomy" id="1797590"/>
    <lineage>
        <taxon>Bacteria</taxon>
        <taxon>Candidatus Chisholmiibacteriota</taxon>
    </lineage>
</organism>
<dbReference type="Proteomes" id="UP000179069">
    <property type="component" value="Unassembled WGS sequence"/>
</dbReference>
<evidence type="ECO:0000256" key="1">
    <source>
        <dbReference type="SAM" id="MobiDB-lite"/>
    </source>
</evidence>
<name>A0A1G1VNT6_9BACT</name>
<dbReference type="AlphaFoldDB" id="A0A1G1VNT6"/>
<feature type="compositionally biased region" description="Acidic residues" evidence="1">
    <location>
        <begin position="203"/>
        <end position="219"/>
    </location>
</feature>
<gene>
    <name evidence="3" type="ORF">A2785_01995</name>
</gene>
<protein>
    <recommendedName>
        <fullName evidence="2">DUF5667 domain-containing protein</fullName>
    </recommendedName>
</protein>
<feature type="region of interest" description="Disordered" evidence="1">
    <location>
        <begin position="182"/>
        <end position="245"/>
    </location>
</feature>
<feature type="domain" description="DUF5667" evidence="2">
    <location>
        <begin position="64"/>
        <end position="175"/>
    </location>
</feature>